<keyword evidence="3" id="KW-1185">Reference proteome</keyword>
<dbReference type="PROSITE" id="PS51762">
    <property type="entry name" value="GH16_2"/>
    <property type="match status" value="1"/>
</dbReference>
<comment type="caution">
    <text evidence="2">The sequence shown here is derived from an EMBL/GenBank/DDBJ whole genome shotgun (WGS) entry which is preliminary data.</text>
</comment>
<organism evidence="2 3">
    <name type="scientific">Rothia endophytica</name>
    <dbReference type="NCBI Taxonomy" id="1324766"/>
    <lineage>
        <taxon>Bacteria</taxon>
        <taxon>Bacillati</taxon>
        <taxon>Actinomycetota</taxon>
        <taxon>Actinomycetes</taxon>
        <taxon>Micrococcales</taxon>
        <taxon>Micrococcaceae</taxon>
        <taxon>Rothia</taxon>
    </lineage>
</organism>
<dbReference type="PANTHER" id="PTHR10963:SF60">
    <property type="entry name" value="GRAM-NEGATIVE BACTERIA-BINDING PROTEIN 1-RELATED"/>
    <property type="match status" value="1"/>
</dbReference>
<dbReference type="Gene3D" id="2.60.120.200">
    <property type="match status" value="1"/>
</dbReference>
<evidence type="ECO:0000313" key="3">
    <source>
        <dbReference type="Proteomes" id="UP001500187"/>
    </source>
</evidence>
<accession>A0ABP9BWA0</accession>
<dbReference type="InterPro" id="IPR050546">
    <property type="entry name" value="Glycosyl_Hydrlase_16"/>
</dbReference>
<feature type="domain" description="GH16" evidence="1">
    <location>
        <begin position="14"/>
        <end position="265"/>
    </location>
</feature>
<dbReference type="EMBL" id="BAABKP010000006">
    <property type="protein sequence ID" value="GAA4800118.1"/>
    <property type="molecule type" value="Genomic_DNA"/>
</dbReference>
<dbReference type="SUPFAM" id="SSF49899">
    <property type="entry name" value="Concanavalin A-like lectins/glucanases"/>
    <property type="match status" value="1"/>
</dbReference>
<dbReference type="InterPro" id="IPR000757">
    <property type="entry name" value="Beta-glucanase-like"/>
</dbReference>
<gene>
    <name evidence="2" type="ORF">GCM10023352_20120</name>
</gene>
<name>A0ABP9BWA0_9MICC</name>
<dbReference type="InterPro" id="IPR013320">
    <property type="entry name" value="ConA-like_dom_sf"/>
</dbReference>
<dbReference type="PANTHER" id="PTHR10963">
    <property type="entry name" value="GLYCOSYL HYDROLASE-RELATED"/>
    <property type="match status" value="1"/>
</dbReference>
<proteinExistence type="predicted"/>
<protein>
    <recommendedName>
        <fullName evidence="1">GH16 domain-containing protein</fullName>
    </recommendedName>
</protein>
<dbReference type="RefSeq" id="WP_345447161.1">
    <property type="nucleotide sequence ID" value="NZ_BAABKP010000006.1"/>
</dbReference>
<reference evidence="3" key="1">
    <citation type="journal article" date="2019" name="Int. J. Syst. Evol. Microbiol.">
        <title>The Global Catalogue of Microorganisms (GCM) 10K type strain sequencing project: providing services to taxonomists for standard genome sequencing and annotation.</title>
        <authorList>
            <consortium name="The Broad Institute Genomics Platform"/>
            <consortium name="The Broad Institute Genome Sequencing Center for Infectious Disease"/>
            <person name="Wu L."/>
            <person name="Ma J."/>
        </authorList>
    </citation>
    <scope>NUCLEOTIDE SEQUENCE [LARGE SCALE GENOMIC DNA]</scope>
    <source>
        <strain evidence="3">JCM 18541</strain>
    </source>
</reference>
<sequence>MKSSVLALKPVYVDTFRNGINTNVWNVWGAKHDDYVTYDRGVIRGTQVSVRNNELVVAMSKRSSPRTFSGDPVTQRWWDTGWISTKPAYGITYGAYEVEAMLPTAPHISAGVWSGIWSRPFAAGIGGEIDPAEAFGHEGAETRHSRAEGFTSTVHFTQNRTLSRTADYRHSSKLSPATEKPLSTTFHTYGMFKSDQEIIIYLDRKEIHRITRADRPKAWGAAYPARTPFDLRICLQAGGNWGGYPTSRTALRSEIRVRKVTLWNFETTPLTGVAYRG</sequence>
<dbReference type="Pfam" id="PF00722">
    <property type="entry name" value="Glyco_hydro_16"/>
    <property type="match status" value="1"/>
</dbReference>
<evidence type="ECO:0000259" key="1">
    <source>
        <dbReference type="PROSITE" id="PS51762"/>
    </source>
</evidence>
<evidence type="ECO:0000313" key="2">
    <source>
        <dbReference type="EMBL" id="GAA4800118.1"/>
    </source>
</evidence>
<dbReference type="Proteomes" id="UP001500187">
    <property type="component" value="Unassembled WGS sequence"/>
</dbReference>